<keyword evidence="4" id="KW-0508">mRNA splicing</keyword>
<protein>
    <recommendedName>
        <fullName evidence="7">PRP1 splicing factor N-terminal domain-containing protein</fullName>
    </recommendedName>
</protein>
<accession>A0A7S1U7V1</accession>
<comment type="subcellular location">
    <subcellularLocation>
        <location evidence="1">Nucleus</location>
    </subcellularLocation>
</comment>
<organism evidence="6">
    <name type="scientific">Phaeomonas parva</name>
    <dbReference type="NCBI Taxonomy" id="124430"/>
    <lineage>
        <taxon>Eukaryota</taxon>
        <taxon>Sar</taxon>
        <taxon>Stramenopiles</taxon>
        <taxon>Ochrophyta</taxon>
        <taxon>Pinguiophyceae</taxon>
        <taxon>Pinguiochrysidales</taxon>
        <taxon>Pinguiochrysidaceae</taxon>
        <taxon>Phaeomonas</taxon>
    </lineage>
</organism>
<dbReference type="SMART" id="SM00386">
    <property type="entry name" value="HAT"/>
    <property type="match status" value="13"/>
</dbReference>
<dbReference type="AlphaFoldDB" id="A0A7S1U7V1"/>
<evidence type="ECO:0000256" key="2">
    <source>
        <dbReference type="ARBA" id="ARBA00022664"/>
    </source>
</evidence>
<evidence type="ECO:0000256" key="1">
    <source>
        <dbReference type="ARBA" id="ARBA00004123"/>
    </source>
</evidence>
<keyword evidence="5" id="KW-0539">Nucleus</keyword>
<evidence type="ECO:0000256" key="4">
    <source>
        <dbReference type="ARBA" id="ARBA00023187"/>
    </source>
</evidence>
<dbReference type="EMBL" id="HBGJ01025693">
    <property type="protein sequence ID" value="CAD9258010.1"/>
    <property type="molecule type" value="Transcribed_RNA"/>
</dbReference>
<dbReference type="Pfam" id="PF13428">
    <property type="entry name" value="TPR_14"/>
    <property type="match status" value="1"/>
</dbReference>
<dbReference type="SUPFAM" id="SSF48452">
    <property type="entry name" value="TPR-like"/>
    <property type="match status" value="5"/>
</dbReference>
<evidence type="ECO:0000256" key="3">
    <source>
        <dbReference type="ARBA" id="ARBA00022737"/>
    </source>
</evidence>
<dbReference type="Pfam" id="PF14559">
    <property type="entry name" value="TPR_19"/>
    <property type="match status" value="1"/>
</dbReference>
<dbReference type="PANTHER" id="PTHR11246">
    <property type="entry name" value="PRE-MRNA SPLICING FACTOR"/>
    <property type="match status" value="1"/>
</dbReference>
<dbReference type="InterPro" id="IPR045075">
    <property type="entry name" value="Syf1-like"/>
</dbReference>
<dbReference type="FunFam" id="1.25.40.10:FF:000256">
    <property type="entry name" value="Probable pre-mRNA splicing factor prp1"/>
    <property type="match status" value="1"/>
</dbReference>
<dbReference type="InterPro" id="IPR003107">
    <property type="entry name" value="HAT"/>
</dbReference>
<gene>
    <name evidence="6" type="ORF">PPAR1163_LOCUS16382</name>
</gene>
<proteinExistence type="predicted"/>
<dbReference type="FunFam" id="1.25.40.10:FF:000384">
    <property type="entry name" value="Probable pre-mRNA splicing factor prp1"/>
    <property type="match status" value="1"/>
</dbReference>
<evidence type="ECO:0000256" key="5">
    <source>
        <dbReference type="ARBA" id="ARBA00023242"/>
    </source>
</evidence>
<name>A0A7S1U7V1_9STRA</name>
<keyword evidence="2" id="KW-0507">mRNA processing</keyword>
<reference evidence="6" key="1">
    <citation type="submission" date="2021-01" db="EMBL/GenBank/DDBJ databases">
        <authorList>
            <person name="Corre E."/>
            <person name="Pelletier E."/>
            <person name="Niang G."/>
            <person name="Scheremetjew M."/>
            <person name="Finn R."/>
            <person name="Kale V."/>
            <person name="Holt S."/>
            <person name="Cochrane G."/>
            <person name="Meng A."/>
            <person name="Brown T."/>
            <person name="Cohen L."/>
        </authorList>
    </citation>
    <scope>NUCLEOTIDE SEQUENCE</scope>
    <source>
        <strain evidence="6">CCMP2877</strain>
    </source>
</reference>
<sequence length="931" mass="101540">MRRMLQTCGRIAARARVARAPPAPAATMARGFKGLKSFDQLEPAPTNMPLPDTKDDLREYNPGLASTYMNENLEFHEEYKKIVDDLESFLRPDVLPDEDGLLHTPEVKQLGDVLIGLNQIETAMLMRLYQHYTGIDDEAAKEFYAIAAMGGGGGGDGGASTVMGGLAEARGQVMSLRLDKMADSVSGQTVVDPKGYLTDLNSVTLRSDAEVGDIKKAQLLLKSVTSTNPRHAPGWIAAARVEEYAGKIAQARRKIREGCEKCPEAEDVWLEAARLHSGDNAKAILADAVKHVPTSVKIWLKAADLEPDAERKKNVLRRALEIVPNSVKLWKVAIELESAADARVMLGRAVECVPHSVDMWLALARLETYENARKVLNQARTALPTEPAIWITAAKLEEAHDNKPMVAKIITRAVQALDAMEVVLDREQWLKEAEAAEDAAALATCDAIVKATFSRGVEVEDQRDTWVLDASGCLERGHVHTARCIYGHARGVLADDEDLWLASAKLEKEHGTKEQLDEVLQQAVTRCKDSEILWLMAAKHKWITMGDVAGCRQVLQQAFAENPDSEDIWLAAAKLESENDLTDRARALLAKARDRAASDRVFMKSAALERDVATRLRLACAPEPEIAEAVGREMELLEAGMKAYPTFPKFYMMAAQAMEDMDPDKARGHLKAGLRHCPDSTALWIMASDLELAQGDVTRARSLLDVARARTQGDPSPELYLAAIRLERGSGNADAGDMLLARALRECPASGLLWCEDITTAPKHAQKGKVKHAMKHCDNDPHVIGAVARLFANEGKPEKARKWFARAVALNAQLGDTWGYYYAFELKTAAEHRKRLKASSSGGGDGGIADAHERAAAAVLRGCATSEPRYGERWTKVSKRPEVLAARLGAAGVLIIAAAQINDMPEPSIEEAAALAAEVEDSAAQAKPDAT</sequence>
<dbReference type="GO" id="GO:0071013">
    <property type="term" value="C:catalytic step 2 spliceosome"/>
    <property type="evidence" value="ECO:0007669"/>
    <property type="project" value="TreeGrafter"/>
</dbReference>
<keyword evidence="3" id="KW-0677">Repeat</keyword>
<evidence type="ECO:0000313" key="6">
    <source>
        <dbReference type="EMBL" id="CAD9258010.1"/>
    </source>
</evidence>
<dbReference type="Gene3D" id="1.25.40.10">
    <property type="entry name" value="Tetratricopeptide repeat domain"/>
    <property type="match status" value="3"/>
</dbReference>
<dbReference type="GO" id="GO:0000244">
    <property type="term" value="P:spliceosomal tri-snRNP complex assembly"/>
    <property type="evidence" value="ECO:0007669"/>
    <property type="project" value="TreeGrafter"/>
</dbReference>
<dbReference type="GO" id="GO:0046540">
    <property type="term" value="C:U4/U6 x U5 tri-snRNP complex"/>
    <property type="evidence" value="ECO:0007669"/>
    <property type="project" value="TreeGrafter"/>
</dbReference>
<dbReference type="InterPro" id="IPR011990">
    <property type="entry name" value="TPR-like_helical_dom_sf"/>
</dbReference>
<dbReference type="PANTHER" id="PTHR11246:SF1">
    <property type="entry name" value="PRE-MRNA-PROCESSING FACTOR 6"/>
    <property type="match status" value="1"/>
</dbReference>
<evidence type="ECO:0008006" key="7">
    <source>
        <dbReference type="Google" id="ProtNLM"/>
    </source>
</evidence>